<dbReference type="Pfam" id="PF11984">
    <property type="entry name" value="DUF3485"/>
    <property type="match status" value="1"/>
</dbReference>
<protein>
    <recommendedName>
        <fullName evidence="1">Methanolan biosynthesis EpsI domain-containing protein</fullName>
    </recommendedName>
</protein>
<dbReference type="Proteomes" id="UP000319004">
    <property type="component" value="Chromosome"/>
</dbReference>
<reference evidence="2 3" key="1">
    <citation type="submission" date="2019-03" db="EMBL/GenBank/DDBJ databases">
        <title>Deep-cultivation of Planctomycetes and their phenomic and genomic characterization uncovers novel biology.</title>
        <authorList>
            <person name="Wiegand S."/>
            <person name="Jogler M."/>
            <person name="Boedeker C."/>
            <person name="Pinto D."/>
            <person name="Vollmers J."/>
            <person name="Rivas-Marin E."/>
            <person name="Kohn T."/>
            <person name="Peeters S.H."/>
            <person name="Heuer A."/>
            <person name="Rast P."/>
            <person name="Oberbeckmann S."/>
            <person name="Bunk B."/>
            <person name="Jeske O."/>
            <person name="Meyerdierks A."/>
            <person name="Storesund J.E."/>
            <person name="Kallscheuer N."/>
            <person name="Luecker S."/>
            <person name="Lage O.M."/>
            <person name="Pohl T."/>
            <person name="Merkel B.J."/>
            <person name="Hornburger P."/>
            <person name="Mueller R.-W."/>
            <person name="Bruemmer F."/>
            <person name="Labrenz M."/>
            <person name="Spormann A.M."/>
            <person name="Op den Camp H."/>
            <person name="Overmann J."/>
            <person name="Amann R."/>
            <person name="Jetten M.S.M."/>
            <person name="Mascher T."/>
            <person name="Medema M.H."/>
            <person name="Devos D.P."/>
            <person name="Kaster A.-K."/>
            <person name="Ovreas L."/>
            <person name="Rohde M."/>
            <person name="Galperin M.Y."/>
            <person name="Jogler C."/>
        </authorList>
    </citation>
    <scope>NUCLEOTIDE SEQUENCE [LARGE SCALE GENOMIC DNA]</scope>
    <source>
        <strain evidence="2 3">Enr13</strain>
    </source>
</reference>
<name>A0A518HN75_9BACT</name>
<sequence length="212" mass="24609">MIHKSVFAVFLLIAGNFAVSYIRDGYEKGSVVPPDRSLDETALQLGQWTGEDLPADPRIREILRAKAGVDRVYRDEAGREVLVHAVWTDEYLRLHFPQQCYREAGWEQIDEEIVEVTRRDGESFQGKLLHFVQAGRRIQVLYWFQLGEHVFLDRIEHRLLRRKVCWGQKEWPPLLKFMLETRDTGLHQSEELLTQFAGELSNEVSPSESGNS</sequence>
<proteinExistence type="predicted"/>
<evidence type="ECO:0000259" key="1">
    <source>
        <dbReference type="Pfam" id="PF11984"/>
    </source>
</evidence>
<keyword evidence="3" id="KW-1185">Reference proteome</keyword>
<dbReference type="NCBIfam" id="TIGR02914">
    <property type="entry name" value="EpsI_fam"/>
    <property type="match status" value="1"/>
</dbReference>
<dbReference type="KEGG" id="snep:Enr13x_21530"/>
<organism evidence="2 3">
    <name type="scientific">Stieleria neptunia</name>
    <dbReference type="NCBI Taxonomy" id="2527979"/>
    <lineage>
        <taxon>Bacteria</taxon>
        <taxon>Pseudomonadati</taxon>
        <taxon>Planctomycetota</taxon>
        <taxon>Planctomycetia</taxon>
        <taxon>Pirellulales</taxon>
        <taxon>Pirellulaceae</taxon>
        <taxon>Stieleria</taxon>
    </lineage>
</organism>
<dbReference type="InterPro" id="IPR014263">
    <property type="entry name" value="Methanolan_biosynth_EpsI"/>
</dbReference>
<accession>A0A518HN75</accession>
<gene>
    <name evidence="2" type="ORF">Enr13x_21530</name>
</gene>
<feature type="domain" description="Methanolan biosynthesis EpsI" evidence="1">
    <location>
        <begin position="16"/>
        <end position="204"/>
    </location>
</feature>
<evidence type="ECO:0000313" key="3">
    <source>
        <dbReference type="Proteomes" id="UP000319004"/>
    </source>
</evidence>
<evidence type="ECO:0000313" key="2">
    <source>
        <dbReference type="EMBL" id="QDV42308.1"/>
    </source>
</evidence>
<dbReference type="AlphaFoldDB" id="A0A518HN75"/>
<dbReference type="EMBL" id="CP037423">
    <property type="protein sequence ID" value="QDV42308.1"/>
    <property type="molecule type" value="Genomic_DNA"/>
</dbReference>